<dbReference type="Proteomes" id="UP000005951">
    <property type="component" value="Unassembled WGS sequence"/>
</dbReference>
<sequence length="47" mass="5260">MSPTAYLRGVRLDQARRELIRGAAVSVTDIAARFGFLPSETVQRARR</sequence>
<dbReference type="Pfam" id="PF12833">
    <property type="entry name" value="HTH_18"/>
    <property type="match status" value="1"/>
</dbReference>
<dbReference type="InterPro" id="IPR018060">
    <property type="entry name" value="HTH_AraC"/>
</dbReference>
<organism evidence="2 3">
    <name type="scientific">Rhodococcus opacus M213</name>
    <dbReference type="NCBI Taxonomy" id="1129896"/>
    <lineage>
        <taxon>Bacteria</taxon>
        <taxon>Bacillati</taxon>
        <taxon>Actinomycetota</taxon>
        <taxon>Actinomycetes</taxon>
        <taxon>Mycobacteriales</taxon>
        <taxon>Nocardiaceae</taxon>
        <taxon>Rhodococcus</taxon>
    </lineage>
</organism>
<accession>K8XI08</accession>
<proteinExistence type="predicted"/>
<dbReference type="EMBL" id="AJYC02000211">
    <property type="protein sequence ID" value="EKT76745.1"/>
    <property type="molecule type" value="Genomic_DNA"/>
</dbReference>
<name>K8XI08_RHOOP</name>
<reference evidence="2 3" key="1">
    <citation type="journal article" date="2013" name="Genome Announc.">
        <title>Draft Genome Sequence of Rhodococcus opacus Strain M213 Shows a Diverse Catabolic Potential.</title>
        <authorList>
            <person name="Pathak A."/>
            <person name="Green S.J."/>
            <person name="Ogram A."/>
            <person name="Chauhan A."/>
        </authorList>
    </citation>
    <scope>NUCLEOTIDE SEQUENCE [LARGE SCALE GENOMIC DNA]</scope>
    <source>
        <strain evidence="2 3">M213</strain>
    </source>
</reference>
<comment type="caution">
    <text evidence="2">The sequence shown here is derived from an EMBL/GenBank/DDBJ whole genome shotgun (WGS) entry which is preliminary data.</text>
</comment>
<feature type="domain" description="HTH araC/xylS-type" evidence="1">
    <location>
        <begin position="1"/>
        <end position="47"/>
    </location>
</feature>
<dbReference type="PROSITE" id="PS01124">
    <property type="entry name" value="HTH_ARAC_FAMILY_2"/>
    <property type="match status" value="1"/>
</dbReference>
<dbReference type="RefSeq" id="WP_005265003.1">
    <property type="nucleotide sequence ID" value="NZ_AJYC02000211.1"/>
</dbReference>
<dbReference type="GO" id="GO:0003700">
    <property type="term" value="F:DNA-binding transcription factor activity"/>
    <property type="evidence" value="ECO:0007669"/>
    <property type="project" value="InterPro"/>
</dbReference>
<protein>
    <recommendedName>
        <fullName evidence="1">HTH araC/xylS-type domain-containing protein</fullName>
    </recommendedName>
</protein>
<dbReference type="Gene3D" id="1.10.10.60">
    <property type="entry name" value="Homeodomain-like"/>
    <property type="match status" value="1"/>
</dbReference>
<evidence type="ECO:0000259" key="1">
    <source>
        <dbReference type="PROSITE" id="PS01124"/>
    </source>
</evidence>
<evidence type="ECO:0000313" key="2">
    <source>
        <dbReference type="EMBL" id="EKT76745.1"/>
    </source>
</evidence>
<dbReference type="AlphaFoldDB" id="K8XI08"/>
<dbReference type="GO" id="GO:0043565">
    <property type="term" value="F:sequence-specific DNA binding"/>
    <property type="evidence" value="ECO:0007669"/>
    <property type="project" value="InterPro"/>
</dbReference>
<evidence type="ECO:0000313" key="3">
    <source>
        <dbReference type="Proteomes" id="UP000005951"/>
    </source>
</evidence>
<gene>
    <name evidence="2" type="ORF">WSS_A41230</name>
</gene>